<dbReference type="AlphaFoldDB" id="A0AAW8SQT6"/>
<reference evidence="2" key="1">
    <citation type="submission" date="2023-03" db="EMBL/GenBank/DDBJ databases">
        <authorList>
            <person name="Shen W."/>
            <person name="Cai J."/>
        </authorList>
    </citation>
    <scope>NUCLEOTIDE SEQUENCE</scope>
    <source>
        <strain evidence="2">B646-2</strain>
    </source>
</reference>
<dbReference type="EMBL" id="JARPXM010000001">
    <property type="protein sequence ID" value="MDT2536805.1"/>
    <property type="molecule type" value="Genomic_DNA"/>
</dbReference>
<dbReference type="Proteomes" id="UP001249240">
    <property type="component" value="Unassembled WGS sequence"/>
</dbReference>
<protein>
    <submittedName>
        <fullName evidence="2">Uncharacterized protein</fullName>
    </submittedName>
</protein>
<keyword evidence="1" id="KW-0812">Transmembrane</keyword>
<feature type="transmembrane region" description="Helical" evidence="1">
    <location>
        <begin position="51"/>
        <end position="71"/>
    </location>
</feature>
<feature type="transmembrane region" description="Helical" evidence="1">
    <location>
        <begin position="77"/>
        <end position="99"/>
    </location>
</feature>
<sequence>MFFNFCRFYFVEVDEHQTFTYFYKKIGSPIPDPAYNKLMEDIESGEFEPTLVQIIGVGVVGVAALALVFFAADVIAFVGTIIVGITGAVVTVSEALLVIGKSIMGIFAQIVG</sequence>
<evidence type="ECO:0000313" key="2">
    <source>
        <dbReference type="EMBL" id="MDT2536805.1"/>
    </source>
</evidence>
<accession>A0AAW8SQT6</accession>
<comment type="caution">
    <text evidence="2">The sequence shown here is derived from an EMBL/GenBank/DDBJ whole genome shotgun (WGS) entry which is preliminary data.</text>
</comment>
<keyword evidence="1" id="KW-0472">Membrane</keyword>
<evidence type="ECO:0000313" key="3">
    <source>
        <dbReference type="Proteomes" id="UP001249240"/>
    </source>
</evidence>
<keyword evidence="1" id="KW-1133">Transmembrane helix</keyword>
<organism evidence="2 3">
    <name type="scientific">Enterococcus raffinosus</name>
    <dbReference type="NCBI Taxonomy" id="71452"/>
    <lineage>
        <taxon>Bacteria</taxon>
        <taxon>Bacillati</taxon>
        <taxon>Bacillota</taxon>
        <taxon>Bacilli</taxon>
        <taxon>Lactobacillales</taxon>
        <taxon>Enterococcaceae</taxon>
        <taxon>Enterococcus</taxon>
    </lineage>
</organism>
<name>A0AAW8SQT6_9ENTE</name>
<proteinExistence type="predicted"/>
<gene>
    <name evidence="2" type="ORF">P7D78_01595</name>
</gene>
<dbReference type="RefSeq" id="WP_028020614.1">
    <property type="nucleotide sequence ID" value="NZ_BAAAXM010000060.1"/>
</dbReference>
<evidence type="ECO:0000256" key="1">
    <source>
        <dbReference type="SAM" id="Phobius"/>
    </source>
</evidence>